<evidence type="ECO:0000313" key="2">
    <source>
        <dbReference type="Proteomes" id="UP000177885"/>
    </source>
</evidence>
<dbReference type="PROSITE" id="PS51257">
    <property type="entry name" value="PROKAR_LIPOPROTEIN"/>
    <property type="match status" value="1"/>
</dbReference>
<protein>
    <submittedName>
        <fullName evidence="1">Uncharacterized protein</fullName>
    </submittedName>
</protein>
<comment type="caution">
    <text evidence="1">The sequence shown here is derived from an EMBL/GenBank/DDBJ whole genome shotgun (WGS) entry which is preliminary data.</text>
</comment>
<dbReference type="EMBL" id="MGDT01000007">
    <property type="protein sequence ID" value="OGL66586.1"/>
    <property type="molecule type" value="Genomic_DNA"/>
</dbReference>
<evidence type="ECO:0000313" key="1">
    <source>
        <dbReference type="EMBL" id="OGL66586.1"/>
    </source>
</evidence>
<name>A0A1F7TKR9_9BACT</name>
<dbReference type="AlphaFoldDB" id="A0A1F7TKR9"/>
<gene>
    <name evidence="1" type="ORF">A2856_02795</name>
</gene>
<proteinExistence type="predicted"/>
<accession>A0A1F7TKR9</accession>
<dbReference type="Proteomes" id="UP000177885">
    <property type="component" value="Unassembled WGS sequence"/>
</dbReference>
<organism evidence="1 2">
    <name type="scientific">Candidatus Uhrbacteria bacterium RIFCSPHIGHO2_01_FULL_63_20</name>
    <dbReference type="NCBI Taxonomy" id="1802385"/>
    <lineage>
        <taxon>Bacteria</taxon>
        <taxon>Candidatus Uhriibacteriota</taxon>
    </lineage>
</organism>
<sequence length="242" mass="27080">MRRTVFLVLFLVMSSGCKKPAAEGARAGSPHAIPANRQSEPMCGEFPTEQQMAAFETELRNRILPSFETNFPGPNMRSEIARLRTKVVSGEVLLDMIRTPLNGTHALAAGLPLRDGGIMPVIYVSIPQLICANRLRGEDVMVAELAAYLVHEFYHAEHHLKVPLPEGPMEKLRAVRAGEGEAWLHMCTMALDELRENGYASLFERDTTIAYAYERCRIGRENPSDPRWQEFLDFAVGDLAKQ</sequence>
<reference evidence="1 2" key="1">
    <citation type="journal article" date="2016" name="Nat. Commun.">
        <title>Thousands of microbial genomes shed light on interconnected biogeochemical processes in an aquifer system.</title>
        <authorList>
            <person name="Anantharaman K."/>
            <person name="Brown C.T."/>
            <person name="Hug L.A."/>
            <person name="Sharon I."/>
            <person name="Castelle C.J."/>
            <person name="Probst A.J."/>
            <person name="Thomas B.C."/>
            <person name="Singh A."/>
            <person name="Wilkins M.J."/>
            <person name="Karaoz U."/>
            <person name="Brodie E.L."/>
            <person name="Williams K.H."/>
            <person name="Hubbard S.S."/>
            <person name="Banfield J.F."/>
        </authorList>
    </citation>
    <scope>NUCLEOTIDE SEQUENCE [LARGE SCALE GENOMIC DNA]</scope>
</reference>